<reference evidence="5 6" key="1">
    <citation type="submission" date="2018-07" db="EMBL/GenBank/DDBJ databases">
        <title>Genome sequencing of Moraxellaceae gen. HYN0046.</title>
        <authorList>
            <person name="Kim M."/>
            <person name="Yi H."/>
        </authorList>
    </citation>
    <scope>NUCLEOTIDE SEQUENCE [LARGE SCALE GENOMIC DNA]</scope>
    <source>
        <strain evidence="5 6">HYN0046</strain>
    </source>
</reference>
<dbReference type="Gene3D" id="3.40.1350.10">
    <property type="match status" value="1"/>
</dbReference>
<proteinExistence type="predicted"/>
<dbReference type="AlphaFoldDB" id="A0A345P9C2"/>
<keyword evidence="2" id="KW-0540">Nuclease</keyword>
<dbReference type="InterPro" id="IPR014883">
    <property type="entry name" value="VRR_NUC"/>
</dbReference>
<name>A0A345P9C2_9GAMM</name>
<dbReference type="OrthoDB" id="9793683at2"/>
<dbReference type="Proteomes" id="UP000253940">
    <property type="component" value="Chromosome"/>
</dbReference>
<evidence type="ECO:0000256" key="1">
    <source>
        <dbReference type="ARBA" id="ARBA00001946"/>
    </source>
</evidence>
<dbReference type="InterPro" id="IPR011856">
    <property type="entry name" value="tRNA_endonuc-like_dom_sf"/>
</dbReference>
<dbReference type="Pfam" id="PF08774">
    <property type="entry name" value="VRR_NUC"/>
    <property type="match status" value="1"/>
</dbReference>
<gene>
    <name evidence="5" type="ORF">HYN46_14160</name>
</gene>
<dbReference type="GO" id="GO:0003676">
    <property type="term" value="F:nucleic acid binding"/>
    <property type="evidence" value="ECO:0007669"/>
    <property type="project" value="InterPro"/>
</dbReference>
<protein>
    <submittedName>
        <fullName evidence="5">VRR-NUC domain-containing protein</fullName>
    </submittedName>
</protein>
<dbReference type="SMART" id="SM00990">
    <property type="entry name" value="VRR_NUC"/>
    <property type="match status" value="1"/>
</dbReference>
<dbReference type="KEGG" id="mbah:HYN46_14160"/>
<sequence length="165" mass="18538">MKLSASESRAVQLDGFKLKSPRPAREDHEHRLVMQWARMMNWGDGKLSDVMHHSPNGGKRSPREGAKFKEMGTQAGFPDFQIYVPRQGFHGLFIELKARQGVVSPLQKIVLARLAANGYQTAVCYGFDEAKRVISDYMGLYCGSVYSREHEEKLKHKNGLGGGNE</sequence>
<feature type="domain" description="VRR-NUC" evidence="4">
    <location>
        <begin position="24"/>
        <end position="128"/>
    </location>
</feature>
<organism evidence="5 6">
    <name type="scientific">Aquirhabdus parva</name>
    <dbReference type="NCBI Taxonomy" id="2283318"/>
    <lineage>
        <taxon>Bacteria</taxon>
        <taxon>Pseudomonadati</taxon>
        <taxon>Pseudomonadota</taxon>
        <taxon>Gammaproteobacteria</taxon>
        <taxon>Moraxellales</taxon>
        <taxon>Moraxellaceae</taxon>
        <taxon>Aquirhabdus</taxon>
    </lineage>
</organism>
<accession>A0A345P9C2</accession>
<evidence type="ECO:0000256" key="3">
    <source>
        <dbReference type="ARBA" id="ARBA00022801"/>
    </source>
</evidence>
<keyword evidence="6" id="KW-1185">Reference proteome</keyword>
<dbReference type="GO" id="GO:0004518">
    <property type="term" value="F:nuclease activity"/>
    <property type="evidence" value="ECO:0007669"/>
    <property type="project" value="UniProtKB-KW"/>
</dbReference>
<comment type="cofactor">
    <cofactor evidence="1">
        <name>Mg(2+)</name>
        <dbReference type="ChEBI" id="CHEBI:18420"/>
    </cofactor>
</comment>
<evidence type="ECO:0000259" key="4">
    <source>
        <dbReference type="SMART" id="SM00990"/>
    </source>
</evidence>
<dbReference type="RefSeq" id="WP_114899989.1">
    <property type="nucleotide sequence ID" value="NZ_CP031222.1"/>
</dbReference>
<dbReference type="EMBL" id="CP031222">
    <property type="protein sequence ID" value="AXI03881.1"/>
    <property type="molecule type" value="Genomic_DNA"/>
</dbReference>
<keyword evidence="3" id="KW-0378">Hydrolase</keyword>
<dbReference type="GO" id="GO:0016788">
    <property type="term" value="F:hydrolase activity, acting on ester bonds"/>
    <property type="evidence" value="ECO:0007669"/>
    <property type="project" value="InterPro"/>
</dbReference>
<evidence type="ECO:0000313" key="5">
    <source>
        <dbReference type="EMBL" id="AXI03881.1"/>
    </source>
</evidence>
<evidence type="ECO:0000256" key="2">
    <source>
        <dbReference type="ARBA" id="ARBA00022722"/>
    </source>
</evidence>
<evidence type="ECO:0000313" key="6">
    <source>
        <dbReference type="Proteomes" id="UP000253940"/>
    </source>
</evidence>